<sequence length="155" mass="16681">MSRKPVFVRALAALAVVVAVFAGSSTVQADEAGTLAGPCGSSYSHVGHHKITKSPYGTVGHLDVYWSSSTKRNCLVVNGYGAAYGYKDLKVAWLWDDRGVGSPVAYDSGQYSYYAGPVYTPRGKDMTGKCISIQGRIDLPNGTWVARRMERVHCG</sequence>
<reference evidence="3" key="1">
    <citation type="journal article" date="2019" name="Int. J. Syst. Evol. Microbiol.">
        <title>The Global Catalogue of Microorganisms (GCM) 10K type strain sequencing project: providing services to taxonomists for standard genome sequencing and annotation.</title>
        <authorList>
            <consortium name="The Broad Institute Genomics Platform"/>
            <consortium name="The Broad Institute Genome Sequencing Center for Infectious Disease"/>
            <person name="Wu L."/>
            <person name="Ma J."/>
        </authorList>
    </citation>
    <scope>NUCLEOTIDE SEQUENCE [LARGE SCALE GENOMIC DNA]</scope>
    <source>
        <strain evidence="3">IBRC-M 10908</strain>
    </source>
</reference>
<gene>
    <name evidence="2" type="ORF">ACFPET_03110</name>
</gene>
<evidence type="ECO:0000313" key="2">
    <source>
        <dbReference type="EMBL" id="MFC4334180.1"/>
    </source>
</evidence>
<dbReference type="EMBL" id="JBHSDK010000003">
    <property type="protein sequence ID" value="MFC4334180.1"/>
    <property type="molecule type" value="Genomic_DNA"/>
</dbReference>
<feature type="chain" id="PRO_5046516935" description="Spore-associated protein A" evidence="1">
    <location>
        <begin position="30"/>
        <end position="155"/>
    </location>
</feature>
<proteinExistence type="predicted"/>
<keyword evidence="1" id="KW-0732">Signal</keyword>
<evidence type="ECO:0008006" key="4">
    <source>
        <dbReference type="Google" id="ProtNLM"/>
    </source>
</evidence>
<protein>
    <recommendedName>
        <fullName evidence="4">Spore-associated protein A</fullName>
    </recommendedName>
</protein>
<dbReference type="Proteomes" id="UP001595823">
    <property type="component" value="Unassembled WGS sequence"/>
</dbReference>
<keyword evidence="3" id="KW-1185">Reference proteome</keyword>
<feature type="signal peptide" evidence="1">
    <location>
        <begin position="1"/>
        <end position="29"/>
    </location>
</feature>
<organism evidence="2 3">
    <name type="scientific">Salininema proteolyticum</name>
    <dbReference type="NCBI Taxonomy" id="1607685"/>
    <lineage>
        <taxon>Bacteria</taxon>
        <taxon>Bacillati</taxon>
        <taxon>Actinomycetota</taxon>
        <taxon>Actinomycetes</taxon>
        <taxon>Glycomycetales</taxon>
        <taxon>Glycomycetaceae</taxon>
        <taxon>Salininema</taxon>
    </lineage>
</organism>
<evidence type="ECO:0000256" key="1">
    <source>
        <dbReference type="SAM" id="SignalP"/>
    </source>
</evidence>
<comment type="caution">
    <text evidence="2">The sequence shown here is derived from an EMBL/GenBank/DDBJ whole genome shotgun (WGS) entry which is preliminary data.</text>
</comment>
<accession>A0ABV8TUB4</accession>
<dbReference type="RefSeq" id="WP_380617917.1">
    <property type="nucleotide sequence ID" value="NZ_JBHSDK010000003.1"/>
</dbReference>
<name>A0ABV8TUB4_9ACTN</name>
<evidence type="ECO:0000313" key="3">
    <source>
        <dbReference type="Proteomes" id="UP001595823"/>
    </source>
</evidence>